<comment type="caution">
    <text evidence="1">The sequence shown here is derived from an EMBL/GenBank/DDBJ whole genome shotgun (WGS) entry which is preliminary data.</text>
</comment>
<sequence length="272" mass="29970">MARADIGVLLAQRHANGGDHWASADGRWGVGSPFSTLDCGLMLAELGLKAPDPVARGIADLVFACQTDDGRIRPGPHLGVQPCHTGNATRLLCHLGYARDSRLALTFDHLLRTQAADGGWRCSVLKFGASPDTDASNPGVTLGVLDALRFRKPLTTSPEAERAVDTLLEHWSIRRPLGPCRFGIGSRFMRVEYPFLRYNLFSYVYILSFYPHAHRHPAFLEALETLRAKLVDGQVVIEHQNPGLKALQFCRAGAPSAAATRRWRDVLRNLKQ</sequence>
<dbReference type="InterPro" id="IPR008930">
    <property type="entry name" value="Terpenoid_cyclase/PrenylTrfase"/>
</dbReference>
<dbReference type="Gene3D" id="1.50.10.20">
    <property type="match status" value="1"/>
</dbReference>
<reference evidence="1" key="1">
    <citation type="submission" date="2020-07" db="EMBL/GenBank/DDBJ databases">
        <title>Huge and variable diversity of episymbiotic CPR bacteria and DPANN archaea in groundwater ecosystems.</title>
        <authorList>
            <person name="He C.Y."/>
            <person name="Keren R."/>
            <person name="Whittaker M."/>
            <person name="Farag I.F."/>
            <person name="Doudna J."/>
            <person name="Cate J.H.D."/>
            <person name="Banfield J.F."/>
        </authorList>
    </citation>
    <scope>NUCLEOTIDE SEQUENCE</scope>
    <source>
        <strain evidence="1">NC_groundwater_1586_Pr3_B-0.1um_66_15</strain>
    </source>
</reference>
<proteinExistence type="predicted"/>
<name>A0A933NYJ7_9HYPH</name>
<dbReference type="Proteomes" id="UP000782610">
    <property type="component" value="Unassembled WGS sequence"/>
</dbReference>
<dbReference type="SUPFAM" id="SSF48239">
    <property type="entry name" value="Terpenoid cyclases/Protein prenyltransferases"/>
    <property type="match status" value="1"/>
</dbReference>
<dbReference type="EMBL" id="JACRAF010000028">
    <property type="protein sequence ID" value="MBI4922101.1"/>
    <property type="molecule type" value="Genomic_DNA"/>
</dbReference>
<accession>A0A933NYJ7</accession>
<dbReference type="AlphaFoldDB" id="A0A933NYJ7"/>
<evidence type="ECO:0000313" key="2">
    <source>
        <dbReference type="Proteomes" id="UP000782610"/>
    </source>
</evidence>
<protein>
    <submittedName>
        <fullName evidence="1">Prenyltransferase</fullName>
    </submittedName>
</protein>
<gene>
    <name evidence="1" type="ORF">HY834_10150</name>
</gene>
<organism evidence="1 2">
    <name type="scientific">Devosia nanyangense</name>
    <dbReference type="NCBI Taxonomy" id="1228055"/>
    <lineage>
        <taxon>Bacteria</taxon>
        <taxon>Pseudomonadati</taxon>
        <taxon>Pseudomonadota</taxon>
        <taxon>Alphaproteobacteria</taxon>
        <taxon>Hyphomicrobiales</taxon>
        <taxon>Devosiaceae</taxon>
        <taxon>Devosia</taxon>
    </lineage>
</organism>
<evidence type="ECO:0000313" key="1">
    <source>
        <dbReference type="EMBL" id="MBI4922101.1"/>
    </source>
</evidence>